<gene>
    <name evidence="1" type="ORF">V8201_07815</name>
</gene>
<protein>
    <recommendedName>
        <fullName evidence="3">XRE family transcriptional regulator</fullName>
    </recommendedName>
</protein>
<name>A0ABU8H1Y2_9SPHN</name>
<dbReference type="RefSeq" id="WP_200870428.1">
    <property type="nucleotide sequence ID" value="NZ_JBBBDM010000003.1"/>
</dbReference>
<reference evidence="1 2" key="1">
    <citation type="journal article" date="2013" name="Int. J. Syst. Evol. Microbiol.">
        <title>Sphingomonas kyungheensis sp. nov., a bacterium with ginsenoside-converting activity isolated from soil of a ginseng field.</title>
        <authorList>
            <person name="Son H.M."/>
            <person name="Yang J.E."/>
            <person name="Park Y."/>
            <person name="Han C.K."/>
            <person name="Kim S.G."/>
            <person name="Kook M."/>
            <person name="Yi T.H."/>
        </authorList>
    </citation>
    <scope>NUCLEOTIDE SEQUENCE [LARGE SCALE GENOMIC DNA]</scope>
    <source>
        <strain evidence="1 2">LMG 26582</strain>
    </source>
</reference>
<organism evidence="1 2">
    <name type="scientific">Sphingomonas kyungheensis</name>
    <dbReference type="NCBI Taxonomy" id="1069987"/>
    <lineage>
        <taxon>Bacteria</taxon>
        <taxon>Pseudomonadati</taxon>
        <taxon>Pseudomonadota</taxon>
        <taxon>Alphaproteobacteria</taxon>
        <taxon>Sphingomonadales</taxon>
        <taxon>Sphingomonadaceae</taxon>
        <taxon>Sphingomonas</taxon>
    </lineage>
</organism>
<accession>A0ABU8H1Y2</accession>
<comment type="caution">
    <text evidence="1">The sequence shown here is derived from an EMBL/GenBank/DDBJ whole genome shotgun (WGS) entry which is preliminary data.</text>
</comment>
<keyword evidence="2" id="KW-1185">Reference proteome</keyword>
<dbReference type="EMBL" id="JBBBDM010000003">
    <property type="protein sequence ID" value="MEI5686984.1"/>
    <property type="molecule type" value="Genomic_DNA"/>
</dbReference>
<evidence type="ECO:0000313" key="2">
    <source>
        <dbReference type="Proteomes" id="UP001367771"/>
    </source>
</evidence>
<evidence type="ECO:0008006" key="3">
    <source>
        <dbReference type="Google" id="ProtNLM"/>
    </source>
</evidence>
<proteinExistence type="predicted"/>
<dbReference type="Proteomes" id="UP001367771">
    <property type="component" value="Unassembled WGS sequence"/>
</dbReference>
<evidence type="ECO:0000313" key="1">
    <source>
        <dbReference type="EMBL" id="MEI5686984.1"/>
    </source>
</evidence>
<sequence length="58" mass="6664">MSLLLRIDRYLRRSRMSRSEFGKRTVNDPRLVTDMVRGRVVGPSVEARIIRYLDGAGA</sequence>